<proteinExistence type="predicted"/>
<organism evidence="1 2">
    <name type="scientific">Linderina macrospora</name>
    <dbReference type="NCBI Taxonomy" id="4868"/>
    <lineage>
        <taxon>Eukaryota</taxon>
        <taxon>Fungi</taxon>
        <taxon>Fungi incertae sedis</taxon>
        <taxon>Zoopagomycota</taxon>
        <taxon>Kickxellomycotina</taxon>
        <taxon>Kickxellomycetes</taxon>
        <taxon>Kickxellales</taxon>
        <taxon>Kickxellaceae</taxon>
        <taxon>Linderina</taxon>
    </lineage>
</organism>
<name>A0ACC1JGL3_9FUNG</name>
<dbReference type="Proteomes" id="UP001150603">
    <property type="component" value="Unassembled WGS sequence"/>
</dbReference>
<reference evidence="1" key="1">
    <citation type="submission" date="2022-07" db="EMBL/GenBank/DDBJ databases">
        <title>Phylogenomic reconstructions and comparative analyses of Kickxellomycotina fungi.</title>
        <authorList>
            <person name="Reynolds N.K."/>
            <person name="Stajich J.E."/>
            <person name="Barry K."/>
            <person name="Grigoriev I.V."/>
            <person name="Crous P."/>
            <person name="Smith M.E."/>
        </authorList>
    </citation>
    <scope>NUCLEOTIDE SEQUENCE</scope>
    <source>
        <strain evidence="1">NRRL 5244</strain>
    </source>
</reference>
<keyword evidence="2" id="KW-1185">Reference proteome</keyword>
<accession>A0ACC1JGL3</accession>
<evidence type="ECO:0000313" key="2">
    <source>
        <dbReference type="Proteomes" id="UP001150603"/>
    </source>
</evidence>
<gene>
    <name evidence="1" type="ORF">FBU59_000519</name>
</gene>
<dbReference type="EMBL" id="JANBPW010000124">
    <property type="protein sequence ID" value="KAJ1950782.1"/>
    <property type="molecule type" value="Genomic_DNA"/>
</dbReference>
<protein>
    <submittedName>
        <fullName evidence="1">Uncharacterized protein</fullName>
    </submittedName>
</protein>
<comment type="caution">
    <text evidence="1">The sequence shown here is derived from an EMBL/GenBank/DDBJ whole genome shotgun (WGS) entry which is preliminary data.</text>
</comment>
<evidence type="ECO:0000313" key="1">
    <source>
        <dbReference type="EMBL" id="KAJ1950782.1"/>
    </source>
</evidence>
<sequence length="298" mass="33964">MSIHRDFPLLANELTHRANDNDQVQYQLWFPFAKHPTWQLIPIVGNTMVFIDTVRFVRAVNSLFVLHSRDQLLVYLKITAIFVFGMVPCLGFLLTLALKPCLCYMSVATASLPTYGLRGPKTPFNNVIDMFSPCNLIHNNLTTQCSQQSKQSDMTVIDLEDTCPQFFSPLVHLPEDSVQEWMDSACREENESDGRVSLSNSVEYPMYNLNGLKPTDVNRESLRTRCMRNNMVYPNKQKSSSCTSLDHKSRAIAKDRHTSLSLDKCKSLKIMFPLEKEAIRVGRECLAKNSKGLRVHVL</sequence>